<evidence type="ECO:0000256" key="1">
    <source>
        <dbReference type="ARBA" id="ARBA00008345"/>
    </source>
</evidence>
<dbReference type="InterPro" id="IPR021196">
    <property type="entry name" value="PdxT/SNO_CS"/>
</dbReference>
<dbReference type="GO" id="GO:0042823">
    <property type="term" value="P:pyridoxal phosphate biosynthetic process"/>
    <property type="evidence" value="ECO:0007669"/>
    <property type="project" value="InterPro"/>
</dbReference>
<evidence type="ECO:0000256" key="2">
    <source>
        <dbReference type="ARBA" id="ARBA00012918"/>
    </source>
</evidence>
<evidence type="ECO:0000313" key="8">
    <source>
        <dbReference type="EMBL" id="CUV08159.1"/>
    </source>
</evidence>
<dbReference type="PANTHER" id="PTHR31559:SF0">
    <property type="entry name" value="PYRIDOXAL 5'-PHOSPHATE SYNTHASE SUBUNIT SNO1-RELATED"/>
    <property type="match status" value="1"/>
</dbReference>
<reference evidence="8" key="1">
    <citation type="submission" date="2015-10" db="EMBL/GenBank/DDBJ databases">
        <authorList>
            <person name="Gilbert D.G."/>
        </authorList>
    </citation>
    <scope>NUCLEOTIDE SEQUENCE</scope>
</reference>
<dbReference type="CDD" id="cd01749">
    <property type="entry name" value="GATase1_PB"/>
    <property type="match status" value="1"/>
</dbReference>
<dbReference type="PROSITE" id="PS01236">
    <property type="entry name" value="PDXT_SNO_1"/>
    <property type="match status" value="1"/>
</dbReference>
<keyword evidence="3" id="KW-0378">Hydrolase</keyword>
<dbReference type="Pfam" id="PF01174">
    <property type="entry name" value="SNO"/>
    <property type="match status" value="1"/>
</dbReference>
<keyword evidence="8" id="KW-0328">Glycosyltransferase</keyword>
<accession>A0A160VEF2</accession>
<gene>
    <name evidence="8" type="ORF">MGWOODY_Mmi2255</name>
</gene>
<evidence type="ECO:0000256" key="6">
    <source>
        <dbReference type="ARBA" id="ARBA00023239"/>
    </source>
</evidence>
<dbReference type="SUPFAM" id="SSF52317">
    <property type="entry name" value="Class I glutamine amidotransferase-like"/>
    <property type="match status" value="1"/>
</dbReference>
<dbReference type="InterPro" id="IPR002161">
    <property type="entry name" value="PdxT/SNO"/>
</dbReference>
<dbReference type="PROSITE" id="PS51130">
    <property type="entry name" value="PDXT_SNO_2"/>
    <property type="match status" value="1"/>
</dbReference>
<dbReference type="PANTHER" id="PTHR31559">
    <property type="entry name" value="PYRIDOXAL 5'-PHOSPHATE SYNTHASE SUBUNIT SNO"/>
    <property type="match status" value="1"/>
</dbReference>
<dbReference type="Gene3D" id="3.40.50.880">
    <property type="match status" value="1"/>
</dbReference>
<evidence type="ECO:0000256" key="5">
    <source>
        <dbReference type="ARBA" id="ARBA00022962"/>
    </source>
</evidence>
<keyword evidence="8" id="KW-0808">Transferase</keyword>
<dbReference type="GO" id="GO:1903600">
    <property type="term" value="C:glutaminase complex"/>
    <property type="evidence" value="ECO:0007669"/>
    <property type="project" value="TreeGrafter"/>
</dbReference>
<dbReference type="GO" id="GO:0016829">
    <property type="term" value="F:lyase activity"/>
    <property type="evidence" value="ECO:0007669"/>
    <property type="project" value="UniProtKB-KW"/>
</dbReference>
<evidence type="ECO:0000256" key="3">
    <source>
        <dbReference type="ARBA" id="ARBA00022801"/>
    </source>
</evidence>
<protein>
    <recommendedName>
        <fullName evidence="2">glutaminase</fullName>
        <ecNumber evidence="2">3.5.1.2</ecNumber>
    </recommendedName>
</protein>
<dbReference type="EC" id="3.5.1.2" evidence="2"/>
<comment type="catalytic activity">
    <reaction evidence="7">
        <text>L-glutamine + H2O = L-glutamate + NH4(+)</text>
        <dbReference type="Rhea" id="RHEA:15889"/>
        <dbReference type="ChEBI" id="CHEBI:15377"/>
        <dbReference type="ChEBI" id="CHEBI:28938"/>
        <dbReference type="ChEBI" id="CHEBI:29985"/>
        <dbReference type="ChEBI" id="CHEBI:58359"/>
        <dbReference type="EC" id="3.5.1.2"/>
    </reaction>
</comment>
<dbReference type="GO" id="GO:0008614">
    <property type="term" value="P:pyridoxine metabolic process"/>
    <property type="evidence" value="ECO:0007669"/>
    <property type="project" value="TreeGrafter"/>
</dbReference>
<keyword evidence="6" id="KW-0456">Lyase</keyword>
<dbReference type="HAMAP" id="MF_01615">
    <property type="entry name" value="PdxT"/>
    <property type="match status" value="1"/>
</dbReference>
<dbReference type="AlphaFoldDB" id="A0A160VEF2"/>
<dbReference type="GO" id="GO:0005829">
    <property type="term" value="C:cytosol"/>
    <property type="evidence" value="ECO:0007669"/>
    <property type="project" value="TreeGrafter"/>
</dbReference>
<sequence>MIGVLALQGNYQKHIQILDTLNIRSMEIRYPEELDSINGLVIPGGESTTITDLMNRIDFFQTLREFSKGKPILGTCAGLIMMAKSVPDSRVKPLGIIDIEIDRNAYGRQIHSFTDKLSVKLNGKESQITATFIRAPKITKVNDEVEIISEYAGEPVAVKQGLHLGLAFHPELDKVSLFHEFAFKSQFINETKNHHAA</sequence>
<dbReference type="PIRSF" id="PIRSF005639">
    <property type="entry name" value="Glut_amidoT_SNO"/>
    <property type="match status" value="1"/>
</dbReference>
<dbReference type="FunFam" id="3.40.50.880:FF:000010">
    <property type="entry name" value="uncharacterized protein LOC100176842 isoform X2"/>
    <property type="match status" value="1"/>
</dbReference>
<evidence type="ECO:0000256" key="4">
    <source>
        <dbReference type="ARBA" id="ARBA00022898"/>
    </source>
</evidence>
<evidence type="ECO:0000256" key="7">
    <source>
        <dbReference type="ARBA" id="ARBA00049534"/>
    </source>
</evidence>
<dbReference type="GO" id="GO:0016757">
    <property type="term" value="F:glycosyltransferase activity"/>
    <property type="evidence" value="ECO:0007669"/>
    <property type="project" value="UniProtKB-KW"/>
</dbReference>
<comment type="similarity">
    <text evidence="1">Belongs to the glutaminase PdxT/SNO family.</text>
</comment>
<dbReference type="NCBIfam" id="TIGR03800">
    <property type="entry name" value="PLP_synth_Pdx2"/>
    <property type="match status" value="1"/>
</dbReference>
<dbReference type="GO" id="GO:0004359">
    <property type="term" value="F:glutaminase activity"/>
    <property type="evidence" value="ECO:0007669"/>
    <property type="project" value="UniProtKB-EC"/>
</dbReference>
<keyword evidence="5 8" id="KW-0315">Glutamine amidotransferase</keyword>
<name>A0A160VEF2_9ZZZZ</name>
<dbReference type="EMBL" id="FAXC01000015">
    <property type="protein sequence ID" value="CUV08159.1"/>
    <property type="molecule type" value="Genomic_DNA"/>
</dbReference>
<organism evidence="8">
    <name type="scientific">hydrothermal vent metagenome</name>
    <dbReference type="NCBI Taxonomy" id="652676"/>
    <lineage>
        <taxon>unclassified sequences</taxon>
        <taxon>metagenomes</taxon>
        <taxon>ecological metagenomes</taxon>
    </lineage>
</organism>
<dbReference type="PROSITE" id="PS51273">
    <property type="entry name" value="GATASE_TYPE_1"/>
    <property type="match status" value="1"/>
</dbReference>
<keyword evidence="4" id="KW-0663">Pyridoxal phosphate</keyword>
<dbReference type="InterPro" id="IPR029062">
    <property type="entry name" value="Class_I_gatase-like"/>
</dbReference>
<proteinExistence type="inferred from homology"/>